<sequence>MKLHLHKCFYVLFTLQKLCPKVWLPSRLESDCILGDGLVLTFPHTACSPLKDNRLELRLQCWGSWHEDGFLFVVAGEPRKMAQVVFRFPQNLTGRRELTTKLFFSPVCPTERDESPAALTSVKQLDLLMNRTEPGICYDDSIHCQELAADGKCAIHALYRYANFCKRSCGLCNLLPSPGAECRFPEEFYGDWMIFSDRRQERVSIHKGHVMFSSLGEFVCKGKHWNRDQYKMLSYYSNGCRPRYSCLNFVKEYDETLQFRMSKSSLVDPSFRMCDFKDDPPPLDGAIRSRRFKTLLPLSKMDENVCGLNGIIRIRTAIQDGRVCQGTLSDWSARSCSSGSRLKLKLNGICPHKLRALTRNGKIAAIQLILCH</sequence>
<dbReference type="InterPro" id="IPR055471">
    <property type="entry name" value="DUF7043"/>
</dbReference>
<dbReference type="EMBL" id="JAODUO010000721">
    <property type="protein sequence ID" value="KAK2175588.1"/>
    <property type="molecule type" value="Genomic_DNA"/>
</dbReference>
<name>A0AAD9KRX2_RIDPI</name>
<comment type="caution">
    <text evidence="1">Lacks conserved residue(s) required for the propagation of feature annotation.</text>
</comment>
<protein>
    <recommendedName>
        <fullName evidence="2">ShKT domain-containing protein</fullName>
    </recommendedName>
</protein>
<feature type="domain" description="ShKT" evidence="2">
    <location>
        <begin position="137"/>
        <end position="172"/>
    </location>
</feature>
<gene>
    <name evidence="3" type="ORF">NP493_724g01016</name>
</gene>
<dbReference type="SMART" id="SM00254">
    <property type="entry name" value="ShKT"/>
    <property type="match status" value="1"/>
</dbReference>
<proteinExistence type="predicted"/>
<evidence type="ECO:0000259" key="2">
    <source>
        <dbReference type="PROSITE" id="PS51670"/>
    </source>
</evidence>
<evidence type="ECO:0000313" key="3">
    <source>
        <dbReference type="EMBL" id="KAK2175588.1"/>
    </source>
</evidence>
<reference evidence="3" key="1">
    <citation type="journal article" date="2023" name="Mol. Biol. Evol.">
        <title>Third-Generation Sequencing Reveals the Adaptive Role of the Epigenome in Three Deep-Sea Polychaetes.</title>
        <authorList>
            <person name="Perez M."/>
            <person name="Aroh O."/>
            <person name="Sun Y."/>
            <person name="Lan Y."/>
            <person name="Juniper S.K."/>
            <person name="Young C.R."/>
            <person name="Angers B."/>
            <person name="Qian P.Y."/>
        </authorList>
    </citation>
    <scope>NUCLEOTIDE SEQUENCE</scope>
    <source>
        <strain evidence="3">R07B-5</strain>
    </source>
</reference>
<comment type="caution">
    <text evidence="3">The sequence shown here is derived from an EMBL/GenBank/DDBJ whole genome shotgun (WGS) entry which is preliminary data.</text>
</comment>
<accession>A0AAD9KRX2</accession>
<evidence type="ECO:0000256" key="1">
    <source>
        <dbReference type="PROSITE-ProRule" id="PRU01005"/>
    </source>
</evidence>
<evidence type="ECO:0000313" key="4">
    <source>
        <dbReference type="Proteomes" id="UP001209878"/>
    </source>
</evidence>
<organism evidence="3 4">
    <name type="scientific">Ridgeia piscesae</name>
    <name type="common">Tubeworm</name>
    <dbReference type="NCBI Taxonomy" id="27915"/>
    <lineage>
        <taxon>Eukaryota</taxon>
        <taxon>Metazoa</taxon>
        <taxon>Spiralia</taxon>
        <taxon>Lophotrochozoa</taxon>
        <taxon>Annelida</taxon>
        <taxon>Polychaeta</taxon>
        <taxon>Sedentaria</taxon>
        <taxon>Canalipalpata</taxon>
        <taxon>Sabellida</taxon>
        <taxon>Siboglinidae</taxon>
        <taxon>Ridgeia</taxon>
    </lineage>
</organism>
<dbReference type="InterPro" id="IPR003582">
    <property type="entry name" value="ShKT_dom"/>
</dbReference>
<dbReference type="Pfam" id="PF23070">
    <property type="entry name" value="DUF7043"/>
    <property type="match status" value="1"/>
</dbReference>
<dbReference type="AlphaFoldDB" id="A0AAD9KRX2"/>
<dbReference type="Proteomes" id="UP001209878">
    <property type="component" value="Unassembled WGS sequence"/>
</dbReference>
<dbReference type="PROSITE" id="PS51670">
    <property type="entry name" value="SHKT"/>
    <property type="match status" value="1"/>
</dbReference>
<keyword evidence="4" id="KW-1185">Reference proteome</keyword>